<evidence type="ECO:0000313" key="2">
    <source>
        <dbReference type="Proteomes" id="UP000318081"/>
    </source>
</evidence>
<dbReference type="Proteomes" id="UP000318081">
    <property type="component" value="Chromosome"/>
</dbReference>
<sequence>MLSGGLDMLPWESINGLPARRREGDEDAVGVLVRFHLRAANTGTFFDLHTHRGNMT</sequence>
<evidence type="ECO:0000313" key="1">
    <source>
        <dbReference type="EMBL" id="QDV87105.1"/>
    </source>
</evidence>
<protein>
    <submittedName>
        <fullName evidence="1">Uncharacterized protein</fullName>
    </submittedName>
</protein>
<name>A0ABX5XYJ2_9BACT</name>
<reference evidence="1 2" key="1">
    <citation type="submission" date="2019-02" db="EMBL/GenBank/DDBJ databases">
        <title>Deep-cultivation of Planctomycetes and their phenomic and genomic characterization uncovers novel biology.</title>
        <authorList>
            <person name="Wiegand S."/>
            <person name="Jogler M."/>
            <person name="Boedeker C."/>
            <person name="Pinto D."/>
            <person name="Vollmers J."/>
            <person name="Rivas-Marin E."/>
            <person name="Kohn T."/>
            <person name="Peeters S.H."/>
            <person name="Heuer A."/>
            <person name="Rast P."/>
            <person name="Oberbeckmann S."/>
            <person name="Bunk B."/>
            <person name="Jeske O."/>
            <person name="Meyerdierks A."/>
            <person name="Storesund J.E."/>
            <person name="Kallscheuer N."/>
            <person name="Luecker S."/>
            <person name="Lage O.M."/>
            <person name="Pohl T."/>
            <person name="Merkel B.J."/>
            <person name="Hornburger P."/>
            <person name="Mueller R.-W."/>
            <person name="Bruemmer F."/>
            <person name="Labrenz M."/>
            <person name="Spormann A.M."/>
            <person name="Op den Camp H."/>
            <person name="Overmann J."/>
            <person name="Amann R."/>
            <person name="Jetten M.S.M."/>
            <person name="Mascher T."/>
            <person name="Medema M.H."/>
            <person name="Devos D.P."/>
            <person name="Kaster A.-K."/>
            <person name="Ovreas L."/>
            <person name="Rohde M."/>
            <person name="Galperin M.Y."/>
            <person name="Jogler C."/>
        </authorList>
    </citation>
    <scope>NUCLEOTIDE SEQUENCE [LARGE SCALE GENOMIC DNA]</scope>
    <source>
        <strain evidence="1 2">TBK1r</strain>
    </source>
</reference>
<accession>A0ABX5XYJ2</accession>
<gene>
    <name evidence="1" type="ORF">TBK1r_61330</name>
</gene>
<proteinExistence type="predicted"/>
<dbReference type="EMBL" id="CP036432">
    <property type="protein sequence ID" value="QDV87105.1"/>
    <property type="molecule type" value="Genomic_DNA"/>
</dbReference>
<keyword evidence="2" id="KW-1185">Reference proteome</keyword>
<organism evidence="1 2">
    <name type="scientific">Stieleria magnilauensis</name>
    <dbReference type="NCBI Taxonomy" id="2527963"/>
    <lineage>
        <taxon>Bacteria</taxon>
        <taxon>Pseudomonadati</taxon>
        <taxon>Planctomycetota</taxon>
        <taxon>Planctomycetia</taxon>
        <taxon>Pirellulales</taxon>
        <taxon>Pirellulaceae</taxon>
        <taxon>Stieleria</taxon>
    </lineage>
</organism>